<dbReference type="STRING" id="329885.A0A4U0VAC9"/>
<dbReference type="Gene3D" id="3.30.565.10">
    <property type="entry name" value="Histidine kinase-like ATPase, C-terminal domain"/>
    <property type="match status" value="1"/>
</dbReference>
<dbReference type="GO" id="GO:0006396">
    <property type="term" value="P:RNA processing"/>
    <property type="evidence" value="ECO:0007669"/>
    <property type="project" value="InterPro"/>
</dbReference>
<dbReference type="SMART" id="SM00535">
    <property type="entry name" value="RIBOc"/>
    <property type="match status" value="1"/>
</dbReference>
<comment type="similarity">
    <text evidence="1 12">Belongs to the PDK/BCKDK protein kinase family.</text>
</comment>
<feature type="domain" description="RNase III" evidence="14">
    <location>
        <begin position="114"/>
        <end position="202"/>
    </location>
</feature>
<evidence type="ECO:0000313" key="16">
    <source>
        <dbReference type="Proteomes" id="UP000310066"/>
    </source>
</evidence>
<feature type="region of interest" description="Disordered" evidence="13">
    <location>
        <begin position="1"/>
        <end position="45"/>
    </location>
</feature>
<evidence type="ECO:0000313" key="15">
    <source>
        <dbReference type="EMBL" id="TKA45871.1"/>
    </source>
</evidence>
<comment type="subcellular location">
    <subcellularLocation>
        <location evidence="12">Mitochondrion matrix</location>
    </subcellularLocation>
</comment>
<evidence type="ECO:0000256" key="11">
    <source>
        <dbReference type="ARBA" id="ARBA00024034"/>
    </source>
</evidence>
<evidence type="ECO:0000256" key="3">
    <source>
        <dbReference type="ARBA" id="ARBA00022679"/>
    </source>
</evidence>
<evidence type="ECO:0000259" key="14">
    <source>
        <dbReference type="PROSITE" id="PS50142"/>
    </source>
</evidence>
<evidence type="ECO:0000256" key="6">
    <source>
        <dbReference type="ARBA" id="ARBA00022840"/>
    </source>
</evidence>
<keyword evidence="4 12" id="KW-0547">Nucleotide-binding</keyword>
<keyword evidence="9 12" id="KW-0496">Mitochondrion</keyword>
<dbReference type="Gene3D" id="1.20.140.20">
    <property type="entry name" value="Alpha-ketoacid/pyruvate dehydrogenase kinase, N-terminal domain"/>
    <property type="match status" value="1"/>
</dbReference>
<dbReference type="Proteomes" id="UP000310066">
    <property type="component" value="Unassembled WGS sequence"/>
</dbReference>
<dbReference type="InterPro" id="IPR036389">
    <property type="entry name" value="RNase_III_sf"/>
</dbReference>
<evidence type="ECO:0000256" key="9">
    <source>
        <dbReference type="ARBA" id="ARBA00023128"/>
    </source>
</evidence>
<dbReference type="InterPro" id="IPR018955">
    <property type="entry name" value="BCDHK/PDK_N"/>
</dbReference>
<dbReference type="Pfam" id="PF22892">
    <property type="entry name" value="DSRM_MRPL44"/>
    <property type="match status" value="1"/>
</dbReference>
<feature type="region of interest" description="Disordered" evidence="13">
    <location>
        <begin position="286"/>
        <end position="326"/>
    </location>
</feature>
<dbReference type="GO" id="GO:0005759">
    <property type="term" value="C:mitochondrial matrix"/>
    <property type="evidence" value="ECO:0007669"/>
    <property type="project" value="UniProtKB-SubCell"/>
</dbReference>
<dbReference type="PANTHER" id="PTHR11947">
    <property type="entry name" value="PYRUVATE DEHYDROGENASE KINASE"/>
    <property type="match status" value="1"/>
</dbReference>
<keyword evidence="10" id="KW-0687">Ribonucleoprotein</keyword>
<dbReference type="SUPFAM" id="SSF55874">
    <property type="entry name" value="ATPase domain of HSP90 chaperone/DNA topoisomerase II/histidine kinase"/>
    <property type="match status" value="1"/>
</dbReference>
<dbReference type="EC" id="2.7.11.-" evidence="12"/>
<dbReference type="GO" id="GO:0003725">
    <property type="term" value="F:double-stranded RNA binding"/>
    <property type="evidence" value="ECO:0007669"/>
    <property type="project" value="InterPro"/>
</dbReference>
<keyword evidence="5 12" id="KW-0418">Kinase</keyword>
<dbReference type="GO" id="GO:0004525">
    <property type="term" value="F:ribonuclease III activity"/>
    <property type="evidence" value="ECO:0007669"/>
    <property type="project" value="InterPro"/>
</dbReference>
<dbReference type="SMART" id="SM00387">
    <property type="entry name" value="HATPase_c"/>
    <property type="match status" value="1"/>
</dbReference>
<dbReference type="Gene3D" id="3.30.160.20">
    <property type="match status" value="1"/>
</dbReference>
<proteinExistence type="inferred from homology"/>
<keyword evidence="2" id="KW-0597">Phosphoprotein</keyword>
<dbReference type="GO" id="GO:0010906">
    <property type="term" value="P:regulation of glucose metabolic process"/>
    <property type="evidence" value="ECO:0007669"/>
    <property type="project" value="TreeGrafter"/>
</dbReference>
<keyword evidence="8" id="KW-0689">Ribosomal protein</keyword>
<dbReference type="SUPFAM" id="SSF69065">
    <property type="entry name" value="RNase III domain-like"/>
    <property type="match status" value="1"/>
</dbReference>
<evidence type="ECO:0000256" key="8">
    <source>
        <dbReference type="ARBA" id="ARBA00022980"/>
    </source>
</evidence>
<feature type="compositionally biased region" description="Polar residues" evidence="13">
    <location>
        <begin position="769"/>
        <end position="782"/>
    </location>
</feature>
<dbReference type="SUPFAM" id="SSF54768">
    <property type="entry name" value="dsRNA-binding domain-like"/>
    <property type="match status" value="1"/>
</dbReference>
<evidence type="ECO:0000256" key="5">
    <source>
        <dbReference type="ARBA" id="ARBA00022777"/>
    </source>
</evidence>
<dbReference type="AlphaFoldDB" id="A0A4U0VAC9"/>
<keyword evidence="7" id="KW-0694">RNA-binding</keyword>
<dbReference type="InterPro" id="IPR036784">
    <property type="entry name" value="AK/P_DHK_N_sf"/>
</dbReference>
<evidence type="ECO:0000256" key="7">
    <source>
        <dbReference type="ARBA" id="ARBA00022884"/>
    </source>
</evidence>
<evidence type="ECO:0000256" key="4">
    <source>
        <dbReference type="ARBA" id="ARBA00022741"/>
    </source>
</evidence>
<evidence type="ECO:0000256" key="10">
    <source>
        <dbReference type="ARBA" id="ARBA00023274"/>
    </source>
</evidence>
<dbReference type="SUPFAM" id="SSF69012">
    <property type="entry name" value="alpha-ketoacid dehydrogenase kinase, N-terminal domain"/>
    <property type="match status" value="1"/>
</dbReference>
<dbReference type="EMBL" id="NAJP01000010">
    <property type="protein sequence ID" value="TKA45871.1"/>
    <property type="molecule type" value="Genomic_DNA"/>
</dbReference>
<dbReference type="GO" id="GO:0005524">
    <property type="term" value="F:ATP binding"/>
    <property type="evidence" value="ECO:0007669"/>
    <property type="project" value="UniProtKB-UniRule"/>
</dbReference>
<keyword evidence="6 12" id="KW-0067">ATP-binding</keyword>
<dbReference type="InterPro" id="IPR044444">
    <property type="entry name" value="Ribosomal_mL44_DSRM_metazoa"/>
</dbReference>
<evidence type="ECO:0000256" key="1">
    <source>
        <dbReference type="ARBA" id="ARBA00006155"/>
    </source>
</evidence>
<accession>A0A4U0VAC9</accession>
<comment type="similarity">
    <text evidence="11">Belongs to the ribonuclease III family. Mitochondrion-specific ribosomal protein mL44 subfamily.</text>
</comment>
<dbReference type="Gene3D" id="1.10.1520.10">
    <property type="entry name" value="Ribonuclease III domain"/>
    <property type="match status" value="1"/>
</dbReference>
<dbReference type="InterPro" id="IPR014720">
    <property type="entry name" value="dsRBD_dom"/>
</dbReference>
<keyword evidence="3 12" id="KW-0808">Transferase</keyword>
<evidence type="ECO:0000256" key="12">
    <source>
        <dbReference type="RuleBase" id="RU366032"/>
    </source>
</evidence>
<name>A0A4U0VAC9_9PEZI</name>
<dbReference type="InterPro" id="IPR044443">
    <property type="entry name" value="Ribosomal_mL44_DSRM_fung"/>
</dbReference>
<dbReference type="InterPro" id="IPR003594">
    <property type="entry name" value="HATPase_dom"/>
</dbReference>
<reference evidence="15 16" key="1">
    <citation type="submission" date="2017-03" db="EMBL/GenBank/DDBJ databases">
        <title>Genomes of endolithic fungi from Antarctica.</title>
        <authorList>
            <person name="Coleine C."/>
            <person name="Masonjones S."/>
            <person name="Stajich J.E."/>
        </authorList>
    </citation>
    <scope>NUCLEOTIDE SEQUENCE [LARGE SCALE GENOMIC DNA]</scope>
    <source>
        <strain evidence="15 16">CCFEE 5311</strain>
    </source>
</reference>
<comment type="caution">
    <text evidence="15">The sequence shown here is derived from an EMBL/GenBank/DDBJ whole genome shotgun (WGS) entry which is preliminary data.</text>
</comment>
<organism evidence="15 16">
    <name type="scientific">Friedmanniomyces endolithicus</name>
    <dbReference type="NCBI Taxonomy" id="329885"/>
    <lineage>
        <taxon>Eukaryota</taxon>
        <taxon>Fungi</taxon>
        <taxon>Dikarya</taxon>
        <taxon>Ascomycota</taxon>
        <taxon>Pezizomycotina</taxon>
        <taxon>Dothideomycetes</taxon>
        <taxon>Dothideomycetidae</taxon>
        <taxon>Mycosphaerellales</taxon>
        <taxon>Teratosphaeriaceae</taxon>
        <taxon>Friedmanniomyces</taxon>
    </lineage>
</organism>
<dbReference type="PANTHER" id="PTHR11947:SF20">
    <property type="entry name" value="[3-METHYL-2-OXOBUTANOATE DEHYDROGENASE [LIPOAMIDE]] KINASE, MITOCHONDRIAL"/>
    <property type="match status" value="1"/>
</dbReference>
<dbReference type="InterPro" id="IPR000999">
    <property type="entry name" value="RNase_III_dom"/>
</dbReference>
<dbReference type="Pfam" id="PF10436">
    <property type="entry name" value="BCDHK_Adom3"/>
    <property type="match status" value="1"/>
</dbReference>
<evidence type="ECO:0000256" key="2">
    <source>
        <dbReference type="ARBA" id="ARBA00022553"/>
    </source>
</evidence>
<gene>
    <name evidence="15" type="ORF">B0A54_03556</name>
</gene>
<dbReference type="OrthoDB" id="3264224at2759"/>
<evidence type="ECO:0000256" key="13">
    <source>
        <dbReference type="SAM" id="MobiDB-lite"/>
    </source>
</evidence>
<dbReference type="SMART" id="SM00358">
    <property type="entry name" value="DSRM"/>
    <property type="match status" value="1"/>
</dbReference>
<dbReference type="CDD" id="cd19873">
    <property type="entry name" value="DSRM_MRPL3_like"/>
    <property type="match status" value="1"/>
</dbReference>
<protein>
    <recommendedName>
        <fullName evidence="12">Protein-serine/threonine kinase</fullName>
        <ecNumber evidence="12">2.7.11.-</ecNumber>
    </recommendedName>
</protein>
<dbReference type="InterPro" id="IPR036890">
    <property type="entry name" value="HATPase_C_sf"/>
</dbReference>
<dbReference type="PROSITE" id="PS50142">
    <property type="entry name" value="RNASE_3_2"/>
    <property type="match status" value="1"/>
</dbReference>
<feature type="region of interest" description="Disordered" evidence="13">
    <location>
        <begin position="58"/>
        <end position="103"/>
    </location>
</feature>
<dbReference type="GO" id="GO:0004740">
    <property type="term" value="F:pyruvate dehydrogenase (acetyl-transferring) kinase activity"/>
    <property type="evidence" value="ECO:0007669"/>
    <property type="project" value="TreeGrafter"/>
</dbReference>
<sequence length="915" mass="98949">MKRVRLDRWASQLQPPRNPRLQVQRCAFSHETTTLPRRRETEQQRQYITQTQWQCQRRTVSSKRKASTATALQEEGNEVEADTPEPSSGAKKPPTGPSPLYAPSHRLAARSAKLASLHARLSLPPKLPLQTLARCLVDPSADPRTDYNNAPFAILGQDLLGYHTTEHLTCHYPRLPMSVLFAAQYAFVGEATLASIRAEWGVEVVAAPGVEVDAGLLQLKRQVPGNSIVEGTGRRVKDMPGVRVLGARLGGGRRNAEWNYRRGVSSRVVFDDEFGDLIGGEPYAGAQLSTSASEDGSAVEADEADGTTSTPPNLPQSPDDTEATTVSDASASFVRAVAGALYLHAGAAATKTFHRDHILSRQLDLHTMFNFTHPTRDLSRLCAREGFEPPVARLISETGRLSRTPVFVVGVYSGDNLLGEAAGASLNEGRVRAAAAALRSWYLYSPSKGEIVLPSDVEGMAAGKGKVWKPQVIDSTRHIQTANVTDVDIARLASQPLHPLTLADLCKHGHPPLSEQALLNSANFTLSLLPARLAHRIQSLRSLPYIVVANPNVSKIHSNYVHSLSTLLPYASRRIETLKDEIAFTAVMADLVQTHNNTISILARGFLEARKYITALEVTRFLDEHLRARIGTRLIAEQHIALHFSSQPHNPLHSSAPPKNLEVEESSYIGVIDTCLKPANIIRNCEAMVGEICELKYGVRPTIRMVGETETAIAHIPMHLEYILTELLKNSFRATIEAGMEREAIEITIAPAPAADQQTKTTKDKLGQTGASSNYDQGSVDSASGRHKPASGNIRALADSTPGVTIRIRDRGGGISPENLKNLWEYGFTTFNEDEINEKTSSSSPSYPSGGGGGGGMDAVMAVGGPVGGSSLAGLGYGLPLGRAYAEYFGGGIAVQSLWGWGTDVYLSLRGVGRV</sequence>
<feature type="region of interest" description="Disordered" evidence="13">
    <location>
        <begin position="751"/>
        <end position="796"/>
    </location>
</feature>
<dbReference type="InterPro" id="IPR039028">
    <property type="entry name" value="BCKD/PDK"/>
</dbReference>